<proteinExistence type="predicted"/>
<feature type="region of interest" description="Disordered" evidence="1">
    <location>
        <begin position="871"/>
        <end position="911"/>
    </location>
</feature>
<gene>
    <name evidence="2" type="ORF">GIB67_014625</name>
</gene>
<feature type="compositionally biased region" description="Polar residues" evidence="1">
    <location>
        <begin position="270"/>
        <end position="285"/>
    </location>
</feature>
<evidence type="ECO:0000313" key="2">
    <source>
        <dbReference type="EMBL" id="KAF6171045.1"/>
    </source>
</evidence>
<feature type="compositionally biased region" description="Basic and acidic residues" evidence="1">
    <location>
        <begin position="436"/>
        <end position="451"/>
    </location>
</feature>
<reference evidence="2 3" key="1">
    <citation type="journal article" date="2020" name="IScience">
        <title>Genome Sequencing of the Endangered Kingdonia uniflora (Circaeasteraceae, Ranunculales) Reveals Potential Mechanisms of Evolutionary Specialization.</title>
        <authorList>
            <person name="Sun Y."/>
            <person name="Deng T."/>
            <person name="Zhang A."/>
            <person name="Moore M.J."/>
            <person name="Landis J.B."/>
            <person name="Lin N."/>
            <person name="Zhang H."/>
            <person name="Zhang X."/>
            <person name="Huang J."/>
            <person name="Zhang X."/>
            <person name="Sun H."/>
            <person name="Wang H."/>
        </authorList>
    </citation>
    <scope>NUCLEOTIDE SEQUENCE [LARGE SCALE GENOMIC DNA]</scope>
    <source>
        <strain evidence="2">TB1705</strain>
        <tissue evidence="2">Leaf</tissue>
    </source>
</reference>
<dbReference type="Proteomes" id="UP000541444">
    <property type="component" value="Unassembled WGS sequence"/>
</dbReference>
<evidence type="ECO:0008006" key="4">
    <source>
        <dbReference type="Google" id="ProtNLM"/>
    </source>
</evidence>
<dbReference type="OrthoDB" id="758862at2759"/>
<evidence type="ECO:0000313" key="3">
    <source>
        <dbReference type="Proteomes" id="UP000541444"/>
    </source>
</evidence>
<feature type="compositionally biased region" description="Basic and acidic residues" evidence="1">
    <location>
        <begin position="1476"/>
        <end position="1485"/>
    </location>
</feature>
<dbReference type="PANTHER" id="PTHR34536">
    <property type="entry name" value="DENTIN SIALOPHOSPHOPROTEIN-LIKE PROTEIN"/>
    <property type="match status" value="1"/>
</dbReference>
<sequence>MPQSCEGFIIVVFNSSRKEDIKFDITISLIMSEENMHKSSELSSGSNDGVLNVEERVRSYIKRLKNGRGCSQSRGKSKSPGASWTCGKNGHFRRDCNSFKKDNEEKYTMNLTENVSYDEAQFLLCNDVNESWIVDSGALFHANANIGFLTNIVKYDFGTVFFEDKSVKPHTYPKLGVQGGDNMVQWGLIVTATPLMIDTTFASSTLGRAGFNRSQTVVLPPVEIKTGVQKSTDFIAVVPFKKRKLPLFNPPSPPPSSHVEPDVPKKDTSKSNLESCSSNACSPTEVSKIEKKNHNEDKGECFSDRHNRDVHLKRRSPPQSQTPLPPPVVSVLQKVEIINSNTVSSSNVCIPAEVSQTQSTEKVLLHGEVGERDSDGSVSLKRTSPFVGPLSLPPPPPQPQPRYPSSSHFERDLLKKELFDSKPTSSNVCDYTSIPRNEKSDKASSQDENGDRYSGGDNNLVKNNVTLSGINLLDPTCSIASASGSIIGSSEKIGLADKSAFQIVRGNTELGLASGESCMPKIEKEFTADTEIVKNDKSDTSEMQVNSKLLSAPKEPSGQDLLGHTSGGVTAEDEKLDPCSWNLGLTRTQMSTSNKVNCSNQVNICTDANRSLWDLNTTMDTWEGSMSRSGIVHGAGNVDGLECDMNSAVSVKELPETCNGRNNLLTLFAPCDQQNKAEDLLNLKLTTSSGLESGSTQKLPCSSAKTDSRRALAGSSFHGKVVSTSNSLNLVDQKIIKSEPSDMGKLLNGRIIKSEPFESHLHELNKSCSASNLKSVGHANVKSEPFCRVNQDNSKLVEATQKKSEHHSCIVEMPIRDPMSHCLYAGIGASPLILGVSSSSLFPTTTGLSGSELSPCIENVHQQASEVLVSDSVGPGDKEPKVSSVEGLGSAAGSSRSKLTSNVNPDACTSTDIAGNDEAKINIFDDMQDESSSVTEDECEGNRAISGVMDTEGKHRGGADDDYEDGEVREPVVHSLPEEGKPAVFADPSINTIMDSVAIPLTNLPHAEGKDTIMKDLTEKGENETVMKDLTEKKEEGSPSGSAQWDNISLSVKYDESINSLSCSQEKLTLELPVADTGKNILVRNDERIPVDHNGSEDNLERELESDGVPCTMATQETDLGHCKRDTSNQRESTERNNPIEALPKAEPPGSSAEATNPVKNGVNQRRIINLPRAFNGSSHDKVKPIPIRNEKGKFINGVAQNGDKFNPRGRGSRDDSSMDVKYKCGRQKNHDQPGGSNGTGFVHGRRRVDNRLDSPRGDWNTDREFAPENYNGITGTRFPGQRGGFIVSRGAGRGRGRKPTNNELPGYRHPHSRRRSPVNGLQMVRRPPRDISPTNRCINEEKFTRALSNEMVDPMFSRPQPQFQRLDDPFVRRERSFSPIQRRGPPRIPQVRSKSPPGSRTRSPGSWSSPRRRSPDGFGRQELINHRSPQFYRIDKMRSQQQQQQQQQQQHHHPCFTDEMVDNRHSSPPYIREIGSPRDHDRPRKFVPNRSPSIRILPRSTRRFEMTDLREEADDDEYFGGPMPSGQFHDLGGNTAPDDRRVCGEKQGPARTFRPPFNGGDDIENFRFHVEDAPRYRICPENATEFQERVNLREREFERRIKVRPGNPPGRTRNIEEQEENYRHDEQGWQDNGFEDVSRPKRRRF</sequence>
<feature type="compositionally biased region" description="Low complexity" evidence="1">
    <location>
        <begin position="1380"/>
        <end position="1410"/>
    </location>
</feature>
<feature type="compositionally biased region" description="Basic and acidic residues" evidence="1">
    <location>
        <begin position="1212"/>
        <end position="1223"/>
    </location>
</feature>
<feature type="compositionally biased region" description="Basic and acidic residues" evidence="1">
    <location>
        <begin position="1614"/>
        <end position="1628"/>
    </location>
</feature>
<accession>A0A7J7NV12</accession>
<feature type="region of interest" description="Disordered" evidence="1">
    <location>
        <begin position="1459"/>
        <end position="1492"/>
    </location>
</feature>
<feature type="region of interest" description="Disordered" evidence="1">
    <location>
        <begin position="1377"/>
        <end position="1425"/>
    </location>
</feature>
<feature type="compositionally biased region" description="Basic and acidic residues" evidence="1">
    <location>
        <begin position="1119"/>
        <end position="1135"/>
    </location>
</feature>
<feature type="compositionally biased region" description="Pro residues" evidence="1">
    <location>
        <begin position="391"/>
        <end position="402"/>
    </location>
</feature>
<feature type="compositionally biased region" description="Basic and acidic residues" evidence="1">
    <location>
        <begin position="259"/>
        <end position="269"/>
    </location>
</feature>
<keyword evidence="3" id="KW-1185">Reference proteome</keyword>
<dbReference type="EMBL" id="JACGCM010000544">
    <property type="protein sequence ID" value="KAF6171045.1"/>
    <property type="molecule type" value="Genomic_DNA"/>
</dbReference>
<feature type="compositionally biased region" description="Basic and acidic residues" evidence="1">
    <location>
        <begin position="287"/>
        <end position="310"/>
    </location>
</feature>
<protein>
    <recommendedName>
        <fullName evidence="4">CCHC-type domain-containing protein</fullName>
    </recommendedName>
</protein>
<dbReference type="PANTHER" id="PTHR34536:SF4">
    <property type="entry name" value="BTZ DOMAIN-CONTAINING PROTEIN"/>
    <property type="match status" value="1"/>
</dbReference>
<feature type="region of interest" description="Disordered" evidence="1">
    <location>
        <begin position="1198"/>
        <end position="1317"/>
    </location>
</feature>
<feature type="region of interest" description="Disordered" evidence="1">
    <location>
        <begin position="422"/>
        <end position="458"/>
    </location>
</feature>
<name>A0A7J7NV12_9MAGN</name>
<feature type="region of interest" description="Disordered" evidence="1">
    <location>
        <begin position="368"/>
        <end position="408"/>
    </location>
</feature>
<feature type="compositionally biased region" description="Polar residues" evidence="1">
    <location>
        <begin position="892"/>
        <end position="911"/>
    </location>
</feature>
<comment type="caution">
    <text evidence="2">The sequence shown here is derived from an EMBL/GenBank/DDBJ whole genome shotgun (WGS) entry which is preliminary data.</text>
</comment>
<feature type="region of interest" description="Disordered" evidence="1">
    <location>
        <begin position="247"/>
        <end position="327"/>
    </location>
</feature>
<feature type="region of interest" description="Disordered" evidence="1">
    <location>
        <begin position="1116"/>
        <end position="1160"/>
    </location>
</feature>
<organism evidence="2 3">
    <name type="scientific">Kingdonia uniflora</name>
    <dbReference type="NCBI Taxonomy" id="39325"/>
    <lineage>
        <taxon>Eukaryota</taxon>
        <taxon>Viridiplantae</taxon>
        <taxon>Streptophyta</taxon>
        <taxon>Embryophyta</taxon>
        <taxon>Tracheophyta</taxon>
        <taxon>Spermatophyta</taxon>
        <taxon>Magnoliopsida</taxon>
        <taxon>Ranunculales</taxon>
        <taxon>Circaeasteraceae</taxon>
        <taxon>Kingdonia</taxon>
    </lineage>
</organism>
<feature type="region of interest" description="Disordered" evidence="1">
    <location>
        <begin position="1601"/>
        <end position="1646"/>
    </location>
</feature>
<evidence type="ECO:0000256" key="1">
    <source>
        <dbReference type="SAM" id="MobiDB-lite"/>
    </source>
</evidence>
<feature type="compositionally biased region" description="Basic and acidic residues" evidence="1">
    <location>
        <begin position="1248"/>
        <end position="1267"/>
    </location>
</feature>